<dbReference type="Pfam" id="PF19529">
    <property type="entry name" value="DUF6057"/>
    <property type="match status" value="2"/>
</dbReference>
<keyword evidence="1" id="KW-0812">Transmembrane</keyword>
<dbReference type="InterPro" id="IPR045692">
    <property type="entry name" value="DUF6057"/>
</dbReference>
<feature type="transmembrane region" description="Helical" evidence="1">
    <location>
        <begin position="46"/>
        <end position="69"/>
    </location>
</feature>
<protein>
    <submittedName>
        <fullName evidence="2">Uncharacterized protein</fullName>
    </submittedName>
</protein>
<dbReference type="Proteomes" id="UP000286598">
    <property type="component" value="Unassembled WGS sequence"/>
</dbReference>
<keyword evidence="1" id="KW-0472">Membrane</keyword>
<accession>A0A415GP71</accession>
<reference evidence="2 3" key="1">
    <citation type="submission" date="2018-08" db="EMBL/GenBank/DDBJ databases">
        <title>A genome reference for cultivated species of the human gut microbiota.</title>
        <authorList>
            <person name="Zou Y."/>
            <person name="Xue W."/>
            <person name="Luo G."/>
        </authorList>
    </citation>
    <scope>NUCLEOTIDE SEQUENCE [LARGE SCALE GENOMIC DNA]</scope>
    <source>
        <strain evidence="2 3">AF42-9</strain>
    </source>
</reference>
<feature type="transmembrane region" description="Helical" evidence="1">
    <location>
        <begin position="107"/>
        <end position="126"/>
    </location>
</feature>
<evidence type="ECO:0000256" key="1">
    <source>
        <dbReference type="SAM" id="Phobius"/>
    </source>
</evidence>
<proteinExistence type="predicted"/>
<sequence length="379" mass="44205">MKNQGLLTRVMCTFVFTLFCFYYLYCYQADLLTVMQHVLSQGQTHYNHFVGAVLITLVVLLIQIGVVRILQRKRLAWALTFVPSALCLIMLTNIGVSPDSGTLAFGVWRYIAPVLIVIFFLIVFGVNNSGVLDSLPRVWSNPIRELWLNLLILTILMLTICFVSNDDKYFHARIHAEQCLLDGDYDAALKTLRRYDVSDRNISMLATYALAKKGELAEHMFDYPVVGVDAMLPNGKDIKFELYPEYQLYVYLGGRYKQTMNARQYINFQRRINRVNKPMADYVLCAHLLDRNLDAFVADLKKYYEVNDSVTLPRHYREALTLYMHTHTAPAIIYKDNVGATDYEDYQLLERKFDNEHDKKNALRCMFGNTYWYYYDYQK</sequence>
<evidence type="ECO:0000313" key="3">
    <source>
        <dbReference type="Proteomes" id="UP000286598"/>
    </source>
</evidence>
<evidence type="ECO:0000313" key="2">
    <source>
        <dbReference type="EMBL" id="RHK51604.1"/>
    </source>
</evidence>
<dbReference type="AlphaFoldDB" id="A0A415GP71"/>
<organism evidence="2 3">
    <name type="scientific">Leyella stercorea</name>
    <dbReference type="NCBI Taxonomy" id="363265"/>
    <lineage>
        <taxon>Bacteria</taxon>
        <taxon>Pseudomonadati</taxon>
        <taxon>Bacteroidota</taxon>
        <taxon>Bacteroidia</taxon>
        <taxon>Bacteroidales</taxon>
        <taxon>Prevotellaceae</taxon>
        <taxon>Leyella</taxon>
    </lineage>
</organism>
<comment type="caution">
    <text evidence="2">The sequence shown here is derived from an EMBL/GenBank/DDBJ whole genome shotgun (WGS) entry which is preliminary data.</text>
</comment>
<feature type="transmembrane region" description="Helical" evidence="1">
    <location>
        <begin position="6"/>
        <end position="25"/>
    </location>
</feature>
<gene>
    <name evidence="2" type="ORF">DW060_04225</name>
</gene>
<feature type="transmembrane region" description="Helical" evidence="1">
    <location>
        <begin position="146"/>
        <end position="163"/>
    </location>
</feature>
<keyword evidence="1" id="KW-1133">Transmembrane helix</keyword>
<feature type="transmembrane region" description="Helical" evidence="1">
    <location>
        <begin position="75"/>
        <end position="95"/>
    </location>
</feature>
<dbReference type="EMBL" id="QRNO01000014">
    <property type="protein sequence ID" value="RHK51604.1"/>
    <property type="molecule type" value="Genomic_DNA"/>
</dbReference>
<keyword evidence="3" id="KW-1185">Reference proteome</keyword>
<name>A0A415GP71_9BACT</name>